<dbReference type="InterPro" id="IPR009057">
    <property type="entry name" value="Homeodomain-like_sf"/>
</dbReference>
<dbReference type="Gene3D" id="1.10.10.60">
    <property type="entry name" value="Homeodomain-like"/>
    <property type="match status" value="2"/>
</dbReference>
<evidence type="ECO:0000256" key="7">
    <source>
        <dbReference type="ARBA" id="ARBA00023242"/>
    </source>
</evidence>
<dbReference type="InterPro" id="IPR021661">
    <property type="entry name" value="Rap1_C"/>
</dbReference>
<dbReference type="InterPro" id="IPR039595">
    <property type="entry name" value="TE2IP/Rap1"/>
</dbReference>
<dbReference type="GO" id="GO:0070187">
    <property type="term" value="C:shelterin complex"/>
    <property type="evidence" value="ECO:0007669"/>
    <property type="project" value="TreeGrafter"/>
</dbReference>
<dbReference type="GO" id="GO:0042162">
    <property type="term" value="F:telomeric DNA binding"/>
    <property type="evidence" value="ECO:0007669"/>
    <property type="project" value="TreeGrafter"/>
</dbReference>
<keyword evidence="4" id="KW-0805">Transcription regulation</keyword>
<dbReference type="Gene3D" id="1.10.10.2170">
    <property type="match status" value="1"/>
</dbReference>
<feature type="compositionally biased region" description="Polar residues" evidence="9">
    <location>
        <begin position="485"/>
        <end position="494"/>
    </location>
</feature>
<dbReference type="InterPro" id="IPR038104">
    <property type="entry name" value="Rap1_C_sf"/>
</dbReference>
<comment type="subunit">
    <text evidence="8">Homodimer.</text>
</comment>
<evidence type="ECO:0000256" key="3">
    <source>
        <dbReference type="ARBA" id="ARBA00022895"/>
    </source>
</evidence>
<accession>A0A167ECZ6</accession>
<dbReference type="PANTHER" id="PTHR16466">
    <property type="entry name" value="TELOMERE REPEAT-BINDING FACTOR 2-INTERACTING PROTEIN 1"/>
    <property type="match status" value="1"/>
</dbReference>
<feature type="compositionally biased region" description="Low complexity" evidence="9">
    <location>
        <begin position="95"/>
        <end position="114"/>
    </location>
</feature>
<feature type="compositionally biased region" description="Polar residues" evidence="9">
    <location>
        <begin position="596"/>
        <end position="606"/>
    </location>
</feature>
<organism evidence="10 11">
    <name type="scientific">Colletotrichum incanum</name>
    <name type="common">Soybean anthracnose fungus</name>
    <dbReference type="NCBI Taxonomy" id="1573173"/>
    <lineage>
        <taxon>Eukaryota</taxon>
        <taxon>Fungi</taxon>
        <taxon>Dikarya</taxon>
        <taxon>Ascomycota</taxon>
        <taxon>Pezizomycotina</taxon>
        <taxon>Sordariomycetes</taxon>
        <taxon>Hypocreomycetidae</taxon>
        <taxon>Glomerellales</taxon>
        <taxon>Glomerellaceae</taxon>
        <taxon>Colletotrichum</taxon>
        <taxon>Colletotrichum spaethianum species complex</taxon>
    </lineage>
</organism>
<dbReference type="CDD" id="cd11655">
    <property type="entry name" value="rap1_myb-like"/>
    <property type="match status" value="2"/>
</dbReference>
<gene>
    <name evidence="10" type="ORF">CI238_04110</name>
</gene>
<dbReference type="Gene3D" id="3.40.50.10190">
    <property type="entry name" value="BRCT domain"/>
    <property type="match status" value="1"/>
</dbReference>
<evidence type="ECO:0000256" key="4">
    <source>
        <dbReference type="ARBA" id="ARBA00023015"/>
    </source>
</evidence>
<dbReference type="Gene3D" id="1.10.150.60">
    <property type="entry name" value="ARID DNA-binding domain"/>
    <property type="match status" value="1"/>
</dbReference>
<comment type="subcellular location">
    <subcellularLocation>
        <location evidence="8">Nucleus</location>
    </subcellularLocation>
    <subcellularLocation>
        <location evidence="8">Chromosome</location>
        <location evidence="8">Telomere</location>
    </subcellularLocation>
</comment>
<feature type="compositionally biased region" description="Acidic residues" evidence="9">
    <location>
        <begin position="457"/>
        <end position="476"/>
    </location>
</feature>
<evidence type="ECO:0000256" key="8">
    <source>
        <dbReference type="RuleBase" id="RU367107"/>
    </source>
</evidence>
<dbReference type="PROSITE" id="PS51011">
    <property type="entry name" value="ARID"/>
    <property type="match status" value="1"/>
</dbReference>
<keyword evidence="11" id="KW-1185">Reference proteome</keyword>
<dbReference type="Pfam" id="PF08914">
    <property type="entry name" value="Myb_Rap1"/>
    <property type="match status" value="2"/>
</dbReference>
<evidence type="ECO:0000313" key="11">
    <source>
        <dbReference type="Proteomes" id="UP000076584"/>
    </source>
</evidence>
<feature type="region of interest" description="Disordered" evidence="9">
    <location>
        <begin position="286"/>
        <end position="367"/>
    </location>
</feature>
<dbReference type="Proteomes" id="UP000076584">
    <property type="component" value="Unassembled WGS sequence"/>
</dbReference>
<keyword evidence="6" id="KW-0804">Transcription</keyword>
<evidence type="ECO:0000256" key="5">
    <source>
        <dbReference type="ARBA" id="ARBA00023159"/>
    </source>
</evidence>
<dbReference type="InterPro" id="IPR036431">
    <property type="entry name" value="ARID_dom_sf"/>
</dbReference>
<dbReference type="InterPro" id="IPR015010">
    <property type="entry name" value="TERF2IP_Myb"/>
</dbReference>
<dbReference type="Pfam" id="PF01388">
    <property type="entry name" value="ARID"/>
    <property type="match status" value="1"/>
</dbReference>
<keyword evidence="7 8" id="KW-0539">Nucleus</keyword>
<dbReference type="Pfam" id="PF11626">
    <property type="entry name" value="Rap1_C"/>
    <property type="match status" value="1"/>
</dbReference>
<comment type="function">
    <text evidence="8">Involved in the regulation of telomere length, clustering and has a specific role in telomere position effect (TPE).</text>
</comment>
<feature type="compositionally biased region" description="Basic and acidic residues" evidence="9">
    <location>
        <begin position="346"/>
        <end position="356"/>
    </location>
</feature>
<dbReference type="Pfam" id="PF16589">
    <property type="entry name" value="BRCT_2"/>
    <property type="match status" value="1"/>
</dbReference>
<proteinExistence type="inferred from homology"/>
<dbReference type="GO" id="GO:0010833">
    <property type="term" value="P:telomere maintenance via telomere lengthening"/>
    <property type="evidence" value="ECO:0007669"/>
    <property type="project" value="UniProtKB-UniRule"/>
</dbReference>
<dbReference type="EMBL" id="LFIW01000748">
    <property type="protein sequence ID" value="KZL84980.1"/>
    <property type="molecule type" value="Genomic_DNA"/>
</dbReference>
<sequence>MSAATIYNGVLSAQGTLFKESSFFVAQRVPDRKTILDLITQNGGKIVKLDKQADMVIADHVRPDCPSRSLHWKFIKDSVDNGAMQEMDKYMINQSPMASRPSGSSRPPALSAPLKGTRTPFNKADDAILAKWVLSHPPNKRSGNEVYKLLEDMNNRHTRQSWRDRWVKKVSKLPQVALDNLVTSASEIQLPIPSPTPTSSRRPEIAQAGTPRATAATQEVEVKPELTPPKRIKFTKAEDDMLLQAAKEHGPPFTTRFFQEFAERNTSHSWVAWRKHWTDTLKSRLNEDFDDGTPLPKETSANKIVPGPDTARSGQPSRQKEPTRHTDTRPIIRDPEPAAPPVVRTTAEKDAHKHNPELQGDGEASQGVSREVFFDHLKAFREFKGLDTDINPEINEQPIDIWLLWQAVRDQYQQGGVEIDWESAAKALSLHSEAAQLLQQCYTNYVAEFAASRFLDEPDADSEDDEASQSEEDEVDLGMPAKPQDTPSDATPGTSKKRLSIAVEGSGTHSTPTSRKKRQRYGANDEIPSTPDERLGIASFGDLGPSPSLSVGRVPRIFPDEEDVEMEEEVEQSPSGRTRRFEPETQDFAFEDAPRQESQGSAEFDISPSQQLLSEVEAVTPVPLSFKHKGKGVERVPASSPVPAQEFPAADIGGVPKERTERAIPDSQESADKTAELEDLIDRFDTFGYARKDIITALNATSLCTPLATDLLKYLKKHKELPSNWQGVWTANDDKRLRRVDDGDLEAETDRPKLQKYWDYLVKKHTLERIERRREFLAYLDEVAQSSQ</sequence>
<dbReference type="SUPFAM" id="SSF46774">
    <property type="entry name" value="ARID-like"/>
    <property type="match status" value="1"/>
</dbReference>
<evidence type="ECO:0000256" key="2">
    <source>
        <dbReference type="ARBA" id="ARBA00022454"/>
    </source>
</evidence>
<keyword evidence="3 8" id="KW-0779">Telomere</keyword>
<dbReference type="OrthoDB" id="435460at2759"/>
<feature type="compositionally biased region" description="Acidic residues" evidence="9">
    <location>
        <begin position="560"/>
        <end position="571"/>
    </location>
</feature>
<protein>
    <recommendedName>
        <fullName evidence="8">DNA-binding protein RAP1</fullName>
    </recommendedName>
</protein>
<keyword evidence="5" id="KW-0010">Activator</keyword>
<dbReference type="InterPro" id="IPR036420">
    <property type="entry name" value="BRCT_dom_sf"/>
</dbReference>
<feature type="region of interest" description="Disordered" evidence="9">
    <location>
        <begin position="95"/>
        <end position="118"/>
    </location>
</feature>
<dbReference type="AlphaFoldDB" id="A0A167ECZ6"/>
<dbReference type="STRING" id="1573173.A0A167ECZ6"/>
<dbReference type="GO" id="GO:0031848">
    <property type="term" value="P:protection from non-homologous end joining at telomere"/>
    <property type="evidence" value="ECO:0007669"/>
    <property type="project" value="TreeGrafter"/>
</dbReference>
<comment type="caution">
    <text evidence="10">The sequence shown here is derived from an EMBL/GenBank/DDBJ whole genome shotgun (WGS) entry which is preliminary data.</text>
</comment>
<dbReference type="SUPFAM" id="SSF46689">
    <property type="entry name" value="Homeodomain-like"/>
    <property type="match status" value="2"/>
</dbReference>
<dbReference type="InterPro" id="IPR001606">
    <property type="entry name" value="ARID_dom"/>
</dbReference>
<comment type="similarity">
    <text evidence="1 8">Belongs to the RAP1 family.</text>
</comment>
<dbReference type="PROSITE" id="PS50172">
    <property type="entry name" value="BRCT"/>
    <property type="match status" value="1"/>
</dbReference>
<feature type="compositionally biased region" description="Basic and acidic residues" evidence="9">
    <location>
        <begin position="318"/>
        <end position="336"/>
    </location>
</feature>
<evidence type="ECO:0000313" key="10">
    <source>
        <dbReference type="EMBL" id="KZL84980.1"/>
    </source>
</evidence>
<keyword evidence="2 8" id="KW-0158">Chromosome</keyword>
<feature type="region of interest" description="Disordered" evidence="9">
    <location>
        <begin position="457"/>
        <end position="606"/>
    </location>
</feature>
<dbReference type="PANTHER" id="PTHR16466:SF6">
    <property type="entry name" value="TELOMERIC REPEAT-BINDING FACTOR 2-INTERACTING PROTEIN 1"/>
    <property type="match status" value="1"/>
</dbReference>
<evidence type="ECO:0000256" key="1">
    <source>
        <dbReference type="ARBA" id="ARBA00010467"/>
    </source>
</evidence>
<reference evidence="10 11" key="1">
    <citation type="submission" date="2015-06" db="EMBL/GenBank/DDBJ databases">
        <title>Survival trade-offs in plant roots during colonization by closely related pathogenic and mutualistic fungi.</title>
        <authorList>
            <person name="Hacquard S."/>
            <person name="Kracher B."/>
            <person name="Hiruma K."/>
            <person name="Weinman A."/>
            <person name="Muench P."/>
            <person name="Garrido Oter R."/>
            <person name="Ver Loren van Themaat E."/>
            <person name="Dallerey J.-F."/>
            <person name="Damm U."/>
            <person name="Henrissat B."/>
            <person name="Lespinet O."/>
            <person name="Thon M."/>
            <person name="Kemen E."/>
            <person name="McHardy A.C."/>
            <person name="Schulze-Lefert P."/>
            <person name="O'Connell R.J."/>
        </authorList>
    </citation>
    <scope>NUCLEOTIDE SEQUENCE [LARGE SCALE GENOMIC DNA]</scope>
    <source>
        <strain evidence="10 11">MAFF 238704</strain>
    </source>
</reference>
<evidence type="ECO:0000256" key="9">
    <source>
        <dbReference type="SAM" id="MobiDB-lite"/>
    </source>
</evidence>
<evidence type="ECO:0000256" key="6">
    <source>
        <dbReference type="ARBA" id="ARBA00023163"/>
    </source>
</evidence>
<dbReference type="InterPro" id="IPR001357">
    <property type="entry name" value="BRCT_dom"/>
</dbReference>
<feature type="region of interest" description="Disordered" evidence="9">
    <location>
        <begin position="189"/>
        <end position="225"/>
    </location>
</feature>
<name>A0A167ECZ6_COLIC</name>